<proteinExistence type="predicted"/>
<protein>
    <submittedName>
        <fullName evidence="2">HmuY family protein</fullName>
    </submittedName>
</protein>
<keyword evidence="1" id="KW-0732">Signal</keyword>
<name>A0A8T4H9D6_9SPHI</name>
<dbReference type="Proteomes" id="UP000679691">
    <property type="component" value="Unassembled WGS sequence"/>
</dbReference>
<sequence length="234" mass="26019">MHKNQLLAGLYLIIGLVMASCSKEQNDPTKNLQDGNSIVISDLAGDINASLGTGVNGKEKSPFKTFLFRFSDQKQQWLNNAQDSANYLPTENWDLAFTGEYNSTLYTNNSLLKDNPAYQGKGTHQIVLLNEAYDKVLVAPSDATFNASTINSFGMAANVNSAGWFSYNMSSHLVSVLPNKTYVLKLSNGQFAKLQMINVYKGNPQAITDLNWPQPYFTFKYFVQKDGSRNLKTN</sequence>
<dbReference type="RefSeq" id="WP_353545568.1">
    <property type="nucleotide sequence ID" value="NZ_JAGKSB010000001.1"/>
</dbReference>
<dbReference type="CDD" id="cd12105">
    <property type="entry name" value="HmuY"/>
    <property type="match status" value="1"/>
</dbReference>
<keyword evidence="3" id="KW-1185">Reference proteome</keyword>
<dbReference type="PROSITE" id="PS51257">
    <property type="entry name" value="PROKAR_LIPOPROTEIN"/>
    <property type="match status" value="1"/>
</dbReference>
<dbReference type="InterPro" id="IPR025921">
    <property type="entry name" value="HmuY"/>
</dbReference>
<organism evidence="2 3">
    <name type="scientific">Rhinopithecimicrobium faecis</name>
    <dbReference type="NCBI Taxonomy" id="2820698"/>
    <lineage>
        <taxon>Bacteria</taxon>
        <taxon>Pseudomonadati</taxon>
        <taxon>Bacteroidota</taxon>
        <taxon>Sphingobacteriia</taxon>
        <taxon>Sphingobacteriales</taxon>
        <taxon>Sphingobacteriaceae</taxon>
        <taxon>Rhinopithecimicrobium</taxon>
    </lineage>
</organism>
<dbReference type="EMBL" id="JAGKSB010000001">
    <property type="protein sequence ID" value="MBP3942087.1"/>
    <property type="molecule type" value="Genomic_DNA"/>
</dbReference>
<reference evidence="2" key="1">
    <citation type="submission" date="2021-03" db="EMBL/GenBank/DDBJ databases">
        <authorList>
            <person name="Lu T."/>
            <person name="Wang Q."/>
            <person name="Han X."/>
        </authorList>
    </citation>
    <scope>NUCLEOTIDE SEQUENCE</scope>
    <source>
        <strain evidence="2">WQ 2009</strain>
    </source>
</reference>
<feature type="chain" id="PRO_5035740156" evidence="1">
    <location>
        <begin position="20"/>
        <end position="234"/>
    </location>
</feature>
<accession>A0A8T4H9D6</accession>
<evidence type="ECO:0000313" key="2">
    <source>
        <dbReference type="EMBL" id="MBP3942087.1"/>
    </source>
</evidence>
<dbReference type="AlphaFoldDB" id="A0A8T4H9D6"/>
<feature type="signal peptide" evidence="1">
    <location>
        <begin position="1"/>
        <end position="19"/>
    </location>
</feature>
<evidence type="ECO:0000256" key="1">
    <source>
        <dbReference type="SAM" id="SignalP"/>
    </source>
</evidence>
<gene>
    <name evidence="2" type="ORF">J5U18_00660</name>
</gene>
<evidence type="ECO:0000313" key="3">
    <source>
        <dbReference type="Proteomes" id="UP000679691"/>
    </source>
</evidence>
<comment type="caution">
    <text evidence="2">The sequence shown here is derived from an EMBL/GenBank/DDBJ whole genome shotgun (WGS) entry which is preliminary data.</text>
</comment>